<dbReference type="InterPro" id="IPR000595">
    <property type="entry name" value="cNMP-bd_dom"/>
</dbReference>
<feature type="domain" description="Cyclic nucleotide-binding" evidence="2">
    <location>
        <begin position="72"/>
        <end position="215"/>
    </location>
</feature>
<dbReference type="SMART" id="SM00100">
    <property type="entry name" value="cNMP"/>
    <property type="match status" value="2"/>
</dbReference>
<protein>
    <recommendedName>
        <fullName evidence="2">Cyclic nucleotide-binding domain-containing protein</fullName>
    </recommendedName>
</protein>
<dbReference type="EMBL" id="JAWDGP010003956">
    <property type="protein sequence ID" value="KAK3769256.1"/>
    <property type="molecule type" value="Genomic_DNA"/>
</dbReference>
<accession>A0AAE0ZI99</accession>
<evidence type="ECO:0000313" key="3">
    <source>
        <dbReference type="EMBL" id="KAK3769256.1"/>
    </source>
</evidence>
<proteinExistence type="predicted"/>
<feature type="domain" description="Cyclic nucleotide-binding" evidence="2">
    <location>
        <begin position="218"/>
        <end position="362"/>
    </location>
</feature>
<name>A0AAE0ZI99_9GAST</name>
<comment type="caution">
    <text evidence="3">The sequence shown here is derived from an EMBL/GenBank/DDBJ whole genome shotgun (WGS) entry which is preliminary data.</text>
</comment>
<organism evidence="3 4">
    <name type="scientific">Elysia crispata</name>
    <name type="common">lettuce slug</name>
    <dbReference type="NCBI Taxonomy" id="231223"/>
    <lineage>
        <taxon>Eukaryota</taxon>
        <taxon>Metazoa</taxon>
        <taxon>Spiralia</taxon>
        <taxon>Lophotrochozoa</taxon>
        <taxon>Mollusca</taxon>
        <taxon>Gastropoda</taxon>
        <taxon>Heterobranchia</taxon>
        <taxon>Euthyneura</taxon>
        <taxon>Panpulmonata</taxon>
        <taxon>Sacoglossa</taxon>
        <taxon>Placobranchoidea</taxon>
        <taxon>Plakobranchidae</taxon>
        <taxon>Elysia</taxon>
    </lineage>
</organism>
<dbReference type="PANTHER" id="PTHR23011:SF28">
    <property type="entry name" value="CYCLIC NUCLEOTIDE-BINDING DOMAIN CONTAINING PROTEIN"/>
    <property type="match status" value="1"/>
</dbReference>
<evidence type="ECO:0000259" key="2">
    <source>
        <dbReference type="PROSITE" id="PS50042"/>
    </source>
</evidence>
<evidence type="ECO:0000313" key="4">
    <source>
        <dbReference type="Proteomes" id="UP001283361"/>
    </source>
</evidence>
<dbReference type="SUPFAM" id="SSF51206">
    <property type="entry name" value="cAMP-binding domain-like"/>
    <property type="match status" value="2"/>
</dbReference>
<evidence type="ECO:0000256" key="1">
    <source>
        <dbReference type="SAM" id="MobiDB-lite"/>
    </source>
</evidence>
<reference evidence="3" key="1">
    <citation type="journal article" date="2023" name="G3 (Bethesda)">
        <title>A reference genome for the long-term kleptoplast-retaining sea slug Elysia crispata morphotype clarki.</title>
        <authorList>
            <person name="Eastman K.E."/>
            <person name="Pendleton A.L."/>
            <person name="Shaikh M.A."/>
            <person name="Suttiyut T."/>
            <person name="Ogas R."/>
            <person name="Tomko P."/>
            <person name="Gavelis G."/>
            <person name="Widhalm J.R."/>
            <person name="Wisecaver J.H."/>
        </authorList>
    </citation>
    <scope>NUCLEOTIDE SEQUENCE</scope>
    <source>
        <strain evidence="3">ECLA1</strain>
    </source>
</reference>
<dbReference type="CDD" id="cd00038">
    <property type="entry name" value="CAP_ED"/>
    <property type="match status" value="2"/>
</dbReference>
<keyword evidence="4" id="KW-1185">Reference proteome</keyword>
<dbReference type="Gene3D" id="2.60.120.10">
    <property type="entry name" value="Jelly Rolls"/>
    <property type="match status" value="2"/>
</dbReference>
<sequence length="499" mass="57240">MDGIDARAPSSRSSGTEEEDGDRDTPPLSPREAETKHGNLEKLVALIQREPQMRTDFECHEFVPFLKKHIEWFKDIKAELVHAIIKQCKFLHYPPDTVFIKQGDIGDSMYAILRGDVTVHVITDTENEHECYSKVEAAITKKKFNRNDFGNEVAHKASGACVGEVALLRDNCMRTASCITATATDFIVIDRQLYSVSVKEFLEKQYQDKTQFVDRNPLFRQWTPRQRNQLVISMTKIKLGFNERLVRQGRELDGIYFIFKGDMTISIESHLYKRQFPTLYGELKRLLPELITESRRATQAPHEVRRERLAGRRPQEICILGENEIVGAVEMLLGLESYIETAIAPGECELLMLRRSQFERLFRRKYAALTLEKLREAQAQKLCLYIYQSDPSRVEFLKFLNMRLMDSSVLQEVKKSKHAKARQAANIGAPKLSRSVEEKDIISVLKRLHMNSESAAELPPEDMSEIALAKMDKRLRLWSEKTNMNGSKLAGLQSSSIVL</sequence>
<dbReference type="PROSITE" id="PS50042">
    <property type="entry name" value="CNMP_BINDING_3"/>
    <property type="match status" value="2"/>
</dbReference>
<dbReference type="Proteomes" id="UP001283361">
    <property type="component" value="Unassembled WGS sequence"/>
</dbReference>
<dbReference type="PANTHER" id="PTHR23011">
    <property type="entry name" value="CYCLIC NUCLEOTIDE-BINDING DOMAIN CONTAINING PROTEIN"/>
    <property type="match status" value="1"/>
</dbReference>
<dbReference type="AlphaFoldDB" id="A0AAE0ZI99"/>
<dbReference type="InterPro" id="IPR018490">
    <property type="entry name" value="cNMP-bd_dom_sf"/>
</dbReference>
<feature type="region of interest" description="Disordered" evidence="1">
    <location>
        <begin position="1"/>
        <end position="35"/>
    </location>
</feature>
<dbReference type="InterPro" id="IPR014710">
    <property type="entry name" value="RmlC-like_jellyroll"/>
</dbReference>
<gene>
    <name evidence="3" type="ORF">RRG08_059881</name>
</gene>